<dbReference type="InterPro" id="IPR045057">
    <property type="entry name" value="Gcn5-rel_NAT"/>
</dbReference>
<dbReference type="Gene3D" id="3.40.630.30">
    <property type="match status" value="1"/>
</dbReference>
<dbReference type="PANTHER" id="PTHR31435">
    <property type="entry name" value="PROTEIN NATD1"/>
    <property type="match status" value="1"/>
</dbReference>
<evidence type="ECO:0000259" key="1">
    <source>
        <dbReference type="PROSITE" id="PS51729"/>
    </source>
</evidence>
<feature type="domain" description="N-acetyltransferase" evidence="1">
    <location>
        <begin position="2"/>
        <end position="88"/>
    </location>
</feature>
<dbReference type="RefSeq" id="WP_008687304.1">
    <property type="nucleotide sequence ID" value="NZ_AP024510.1"/>
</dbReference>
<dbReference type="GeneID" id="73796389"/>
<dbReference type="AlphaFoldDB" id="A0A4V2VKA6"/>
<dbReference type="Proteomes" id="UP000295773">
    <property type="component" value="Unassembled WGS sequence"/>
</dbReference>
<organism evidence="2 3">
    <name type="scientific">Longicatena caecimuris</name>
    <dbReference type="NCBI Taxonomy" id="1796635"/>
    <lineage>
        <taxon>Bacteria</taxon>
        <taxon>Bacillati</taxon>
        <taxon>Bacillota</taxon>
        <taxon>Erysipelotrichia</taxon>
        <taxon>Erysipelotrichales</taxon>
        <taxon>Erysipelotrichaceae</taxon>
        <taxon>Longicatena</taxon>
    </lineage>
</organism>
<keyword evidence="3" id="KW-1185">Reference proteome</keyword>
<proteinExistence type="predicted"/>
<dbReference type="PROSITE" id="PS51729">
    <property type="entry name" value="GNAT_YJDJ"/>
    <property type="match status" value="1"/>
</dbReference>
<accession>A0A4V2VKA6</accession>
<dbReference type="InterPro" id="IPR031165">
    <property type="entry name" value="GNAT_YJDJ"/>
</dbReference>
<gene>
    <name evidence="2" type="ORF">EDD61_1102</name>
</gene>
<evidence type="ECO:0000313" key="2">
    <source>
        <dbReference type="EMBL" id="TCU59195.1"/>
    </source>
</evidence>
<dbReference type="EMBL" id="SMBP01000010">
    <property type="protein sequence ID" value="TCU59195.1"/>
    <property type="molecule type" value="Genomic_DNA"/>
</dbReference>
<dbReference type="Pfam" id="PF14542">
    <property type="entry name" value="Acetyltransf_CG"/>
    <property type="match status" value="1"/>
</dbReference>
<name>A0A4V2VKA6_9FIRM</name>
<dbReference type="PANTHER" id="PTHR31435:SF9">
    <property type="entry name" value="PROTEIN NATD1"/>
    <property type="match status" value="1"/>
</dbReference>
<sequence>MHFQMERGRIYLMQEGKLLAELTYTDEGDYYNVDHTFVDECLRGQGVAAQLMAAYQSLLEKEQRKSTATCSYALKWAEKHKEYATYWM</sequence>
<reference evidence="2 3" key="1">
    <citation type="submission" date="2019-03" db="EMBL/GenBank/DDBJ databases">
        <title>Genomic Encyclopedia of Type Strains, Phase IV (KMG-IV): sequencing the most valuable type-strain genomes for metagenomic binning, comparative biology and taxonomic classification.</title>
        <authorList>
            <person name="Goeker M."/>
        </authorList>
    </citation>
    <scope>NUCLEOTIDE SEQUENCE [LARGE SCALE GENOMIC DNA]</scope>
    <source>
        <strain evidence="2 3">DSM 29481</strain>
    </source>
</reference>
<dbReference type="InterPro" id="IPR016181">
    <property type="entry name" value="Acyl_CoA_acyltransferase"/>
</dbReference>
<comment type="caution">
    <text evidence="2">The sequence shown here is derived from an EMBL/GenBank/DDBJ whole genome shotgun (WGS) entry which is preliminary data.</text>
</comment>
<protein>
    <recommendedName>
        <fullName evidence="1">N-acetyltransferase domain-containing protein</fullName>
    </recommendedName>
</protein>
<evidence type="ECO:0000313" key="3">
    <source>
        <dbReference type="Proteomes" id="UP000295773"/>
    </source>
</evidence>
<dbReference type="SUPFAM" id="SSF55729">
    <property type="entry name" value="Acyl-CoA N-acyltransferases (Nat)"/>
    <property type="match status" value="1"/>
</dbReference>